<evidence type="ECO:0008006" key="3">
    <source>
        <dbReference type="Google" id="ProtNLM"/>
    </source>
</evidence>
<name>A0ABD2Z3Y4_9GENT</name>
<dbReference type="EMBL" id="JBJUIK010000011">
    <property type="protein sequence ID" value="KAL3514198.1"/>
    <property type="molecule type" value="Genomic_DNA"/>
</dbReference>
<dbReference type="InterPro" id="IPR011009">
    <property type="entry name" value="Kinase-like_dom_sf"/>
</dbReference>
<dbReference type="SUPFAM" id="SSF56112">
    <property type="entry name" value="Protein kinase-like (PK-like)"/>
    <property type="match status" value="1"/>
</dbReference>
<dbReference type="Proteomes" id="UP001630127">
    <property type="component" value="Unassembled WGS sequence"/>
</dbReference>
<sequence length="323" mass="36611">MLPDNHMEVDYPFGIWDRRQIEYQKVRLSCPESGNVKGCSTIWPYIVLKTCKGKMFADLRDSLSWDDTLNLATFLGEQLHNFHILPYPSFNGLSLLVSKQGTEFPLVNGFVDDLAEKTSFPPELGTYIKTLNKKEDISSCLTKWGDPIPITLIDKVGEYIPDDFEKFFNIFEDDGSVAKPYTWIHSDVMDDNIQMKPSNLTSCSGENTSDASPVNNGCANGFNNSNESNSWRPCHIIDFSGLSLGHPICDLIPVYLDVFRGDSRLLKQFLESYKLPVVGRKSAENNRFRRASYLAILTLMIDHYSKTRMDGVTCKQVSLYPAR</sequence>
<dbReference type="AlphaFoldDB" id="A0ABD2Z3Y4"/>
<keyword evidence="2" id="KW-1185">Reference proteome</keyword>
<evidence type="ECO:0000313" key="1">
    <source>
        <dbReference type="EMBL" id="KAL3514198.1"/>
    </source>
</evidence>
<proteinExistence type="predicted"/>
<protein>
    <recommendedName>
        <fullName evidence="3">Aminoglycoside phosphotransferase domain-containing protein</fullName>
    </recommendedName>
</protein>
<reference evidence="1 2" key="1">
    <citation type="submission" date="2024-11" db="EMBL/GenBank/DDBJ databases">
        <title>A near-complete genome assembly of Cinchona calisaya.</title>
        <authorList>
            <person name="Lian D.C."/>
            <person name="Zhao X.W."/>
            <person name="Wei L."/>
        </authorList>
    </citation>
    <scope>NUCLEOTIDE SEQUENCE [LARGE SCALE GENOMIC DNA]</scope>
    <source>
        <tissue evidence="1">Nenye</tissue>
    </source>
</reference>
<comment type="caution">
    <text evidence="1">The sequence shown here is derived from an EMBL/GenBank/DDBJ whole genome shotgun (WGS) entry which is preliminary data.</text>
</comment>
<evidence type="ECO:0000313" key="2">
    <source>
        <dbReference type="Proteomes" id="UP001630127"/>
    </source>
</evidence>
<organism evidence="1 2">
    <name type="scientific">Cinchona calisaya</name>
    <dbReference type="NCBI Taxonomy" id="153742"/>
    <lineage>
        <taxon>Eukaryota</taxon>
        <taxon>Viridiplantae</taxon>
        <taxon>Streptophyta</taxon>
        <taxon>Embryophyta</taxon>
        <taxon>Tracheophyta</taxon>
        <taxon>Spermatophyta</taxon>
        <taxon>Magnoliopsida</taxon>
        <taxon>eudicotyledons</taxon>
        <taxon>Gunneridae</taxon>
        <taxon>Pentapetalae</taxon>
        <taxon>asterids</taxon>
        <taxon>lamiids</taxon>
        <taxon>Gentianales</taxon>
        <taxon>Rubiaceae</taxon>
        <taxon>Cinchonoideae</taxon>
        <taxon>Cinchoneae</taxon>
        <taxon>Cinchona</taxon>
    </lineage>
</organism>
<gene>
    <name evidence="1" type="ORF">ACH5RR_026915</name>
</gene>
<accession>A0ABD2Z3Y4</accession>